<evidence type="ECO:0000313" key="1">
    <source>
        <dbReference type="EMBL" id="SVB85000.1"/>
    </source>
</evidence>
<sequence length="149" mass="16872">MATPAAVEWKIDKGYTLHLLLHIARCEMKISRAFIQDDNPWGLSETDIANWKAYRKAWVDIAIGPKKNINFTGTGEDIVGVDRPDNPEGWVIIMRQIGEIPPLACRISDLDIYDPTLPPDPSAYRKKDSVDVDGTWQTGNQFMRESKDD</sequence>
<dbReference type="AlphaFoldDB" id="A0A382HCJ4"/>
<gene>
    <name evidence="1" type="ORF">METZ01_LOCUS237854</name>
</gene>
<reference evidence="1" key="1">
    <citation type="submission" date="2018-05" db="EMBL/GenBank/DDBJ databases">
        <authorList>
            <person name="Lanie J.A."/>
            <person name="Ng W.-L."/>
            <person name="Kazmierczak K.M."/>
            <person name="Andrzejewski T.M."/>
            <person name="Davidsen T.M."/>
            <person name="Wayne K.J."/>
            <person name="Tettelin H."/>
            <person name="Glass J.I."/>
            <person name="Rusch D."/>
            <person name="Podicherti R."/>
            <person name="Tsui H.-C.T."/>
            <person name="Winkler M.E."/>
        </authorList>
    </citation>
    <scope>NUCLEOTIDE SEQUENCE</scope>
</reference>
<proteinExistence type="predicted"/>
<accession>A0A382HCJ4</accession>
<protein>
    <submittedName>
        <fullName evidence="1">Uncharacterized protein</fullName>
    </submittedName>
</protein>
<organism evidence="1">
    <name type="scientific">marine metagenome</name>
    <dbReference type="NCBI Taxonomy" id="408172"/>
    <lineage>
        <taxon>unclassified sequences</taxon>
        <taxon>metagenomes</taxon>
        <taxon>ecological metagenomes</taxon>
    </lineage>
</organism>
<name>A0A382HCJ4_9ZZZZ</name>
<dbReference type="EMBL" id="UINC01060466">
    <property type="protein sequence ID" value="SVB85000.1"/>
    <property type="molecule type" value="Genomic_DNA"/>
</dbReference>